<organism evidence="3 4">
    <name type="scientific">Thalassiosira oceanica</name>
    <name type="common">Marine diatom</name>
    <dbReference type="NCBI Taxonomy" id="159749"/>
    <lineage>
        <taxon>Eukaryota</taxon>
        <taxon>Sar</taxon>
        <taxon>Stramenopiles</taxon>
        <taxon>Ochrophyta</taxon>
        <taxon>Bacillariophyta</taxon>
        <taxon>Coscinodiscophyceae</taxon>
        <taxon>Thalassiosirophycidae</taxon>
        <taxon>Thalassiosirales</taxon>
        <taxon>Thalassiosiraceae</taxon>
        <taxon>Thalassiosira</taxon>
    </lineage>
</organism>
<keyword evidence="2" id="KW-0472">Membrane</keyword>
<protein>
    <submittedName>
        <fullName evidence="3">Uncharacterized protein</fullName>
    </submittedName>
</protein>
<comment type="caution">
    <text evidence="3">The sequence shown here is derived from an EMBL/GenBank/DDBJ whole genome shotgun (WGS) entry which is preliminary data.</text>
</comment>
<feature type="region of interest" description="Disordered" evidence="1">
    <location>
        <begin position="90"/>
        <end position="110"/>
    </location>
</feature>
<dbReference type="EMBL" id="AGNL01012474">
    <property type="protein sequence ID" value="EJK67877.1"/>
    <property type="molecule type" value="Genomic_DNA"/>
</dbReference>
<reference evidence="3 4" key="1">
    <citation type="journal article" date="2012" name="Genome Biol.">
        <title>Genome and low-iron response of an oceanic diatom adapted to chronic iron limitation.</title>
        <authorList>
            <person name="Lommer M."/>
            <person name="Specht M."/>
            <person name="Roy A.S."/>
            <person name="Kraemer L."/>
            <person name="Andreson R."/>
            <person name="Gutowska M.A."/>
            <person name="Wolf J."/>
            <person name="Bergner S.V."/>
            <person name="Schilhabel M.B."/>
            <person name="Klostermeier U.C."/>
            <person name="Beiko R.G."/>
            <person name="Rosenstiel P."/>
            <person name="Hippler M."/>
            <person name="Laroche J."/>
        </authorList>
    </citation>
    <scope>NUCLEOTIDE SEQUENCE [LARGE SCALE GENOMIC DNA]</scope>
    <source>
        <strain evidence="3 4">CCMP1005</strain>
    </source>
</reference>
<evidence type="ECO:0000313" key="3">
    <source>
        <dbReference type="EMBL" id="EJK67877.1"/>
    </source>
</evidence>
<evidence type="ECO:0000313" key="4">
    <source>
        <dbReference type="Proteomes" id="UP000266841"/>
    </source>
</evidence>
<sequence length="110" mass="12581">MPTTQLTSDVRLLETESEQDIAKARRKEEVALAVEFFLAVYFTVDSILLVNDGSRQSIHTNSKGMLWDVLLNTAAYEYIICRQITQMREAKKRSDNAIDERQDVQASEIV</sequence>
<dbReference type="Proteomes" id="UP000266841">
    <property type="component" value="Unassembled WGS sequence"/>
</dbReference>
<gene>
    <name evidence="3" type="ORF">THAOC_11022</name>
</gene>
<proteinExistence type="predicted"/>
<dbReference type="AlphaFoldDB" id="K0TBL6"/>
<keyword evidence="4" id="KW-1185">Reference proteome</keyword>
<name>K0TBL6_THAOC</name>
<keyword evidence="2" id="KW-0812">Transmembrane</keyword>
<evidence type="ECO:0000256" key="2">
    <source>
        <dbReference type="SAM" id="Phobius"/>
    </source>
</evidence>
<keyword evidence="2" id="KW-1133">Transmembrane helix</keyword>
<accession>K0TBL6</accession>
<feature type="compositionally biased region" description="Basic and acidic residues" evidence="1">
    <location>
        <begin position="90"/>
        <end position="103"/>
    </location>
</feature>
<feature type="transmembrane region" description="Helical" evidence="2">
    <location>
        <begin position="30"/>
        <end position="50"/>
    </location>
</feature>
<evidence type="ECO:0000256" key="1">
    <source>
        <dbReference type="SAM" id="MobiDB-lite"/>
    </source>
</evidence>